<name>A0ABW5YIM8_9FLAO</name>
<protein>
    <submittedName>
        <fullName evidence="2">PKD-like domain-containing protein</fullName>
    </submittedName>
</protein>
<reference evidence="3" key="1">
    <citation type="journal article" date="2019" name="Int. J. Syst. Evol. Microbiol.">
        <title>The Global Catalogue of Microorganisms (GCM) 10K type strain sequencing project: providing services to taxonomists for standard genome sequencing and annotation.</title>
        <authorList>
            <consortium name="The Broad Institute Genomics Platform"/>
            <consortium name="The Broad Institute Genome Sequencing Center for Infectious Disease"/>
            <person name="Wu L."/>
            <person name="Ma J."/>
        </authorList>
    </citation>
    <scope>NUCLEOTIDE SEQUENCE [LARGE SCALE GENOMIC DNA]</scope>
    <source>
        <strain evidence="3">KCTC 22671</strain>
    </source>
</reference>
<accession>A0ABW5YIM8</accession>
<evidence type="ECO:0000313" key="3">
    <source>
        <dbReference type="Proteomes" id="UP001597534"/>
    </source>
</evidence>
<feature type="non-terminal residue" evidence="2">
    <location>
        <position position="231"/>
    </location>
</feature>
<dbReference type="RefSeq" id="WP_379810417.1">
    <property type="nucleotide sequence ID" value="NZ_JBHUPC010000010.1"/>
</dbReference>
<gene>
    <name evidence="2" type="ORF">ACFS5J_02605</name>
</gene>
<dbReference type="Proteomes" id="UP001597534">
    <property type="component" value="Unassembled WGS sequence"/>
</dbReference>
<organism evidence="2 3">
    <name type="scientific">Flavobacterium chuncheonense</name>
    <dbReference type="NCBI Taxonomy" id="2026653"/>
    <lineage>
        <taxon>Bacteria</taxon>
        <taxon>Pseudomonadati</taxon>
        <taxon>Bacteroidota</taxon>
        <taxon>Flavobacteriia</taxon>
        <taxon>Flavobacteriales</taxon>
        <taxon>Flavobacteriaceae</taxon>
        <taxon>Flavobacterium</taxon>
    </lineage>
</organism>
<keyword evidence="3" id="KW-1185">Reference proteome</keyword>
<sequence>MKEKYLSLAFILFATFIYGQCDPNDTITLKGSATICQGETTNLILSNTIVAAEYQLNDGTSDIGDVILGTGADIYLPVNPSVTTTYNIKSSVTCSTQFTYTSTTTVTVNPTPDVTATNDEQIICSGENIDDITFSGNVTGTAYNWTRNTIPGITGIGTSGTGTISGALSNTTNAPIDVIFTITPTADSCDGASIQATVTVNPTPDVTATNDEQIICSGENIDDITFSGNVT</sequence>
<feature type="domain" description="PKD-like" evidence="1">
    <location>
        <begin position="122"/>
        <end position="204"/>
    </location>
</feature>
<evidence type="ECO:0000313" key="2">
    <source>
        <dbReference type="EMBL" id="MFD2890899.1"/>
    </source>
</evidence>
<dbReference type="Pfam" id="PF19406">
    <property type="entry name" value="PKD_5"/>
    <property type="match status" value="1"/>
</dbReference>
<dbReference type="InterPro" id="IPR045828">
    <property type="entry name" value="PKD_Bacteroidetes"/>
</dbReference>
<dbReference type="EMBL" id="JBHUPC010000010">
    <property type="protein sequence ID" value="MFD2890899.1"/>
    <property type="molecule type" value="Genomic_DNA"/>
</dbReference>
<comment type="caution">
    <text evidence="2">The sequence shown here is derived from an EMBL/GenBank/DDBJ whole genome shotgun (WGS) entry which is preliminary data.</text>
</comment>
<evidence type="ECO:0000259" key="1">
    <source>
        <dbReference type="Pfam" id="PF19406"/>
    </source>
</evidence>
<proteinExistence type="predicted"/>